<dbReference type="AlphaFoldDB" id="A0A8T1RVI5"/>
<feature type="non-terminal residue" evidence="1">
    <location>
        <position position="1"/>
    </location>
</feature>
<evidence type="ECO:0000313" key="2">
    <source>
        <dbReference type="Proteomes" id="UP000765507"/>
    </source>
</evidence>
<reference evidence="1 2" key="1">
    <citation type="journal article" date="2020" name="G3 (Bethesda)">
        <title>Draft Genome of the Common Snapping Turtle, Chelydra serpentina, a Model for Phenotypic Plasticity in Reptiles.</title>
        <authorList>
            <person name="Das D."/>
            <person name="Singh S.K."/>
            <person name="Bierstedt J."/>
            <person name="Erickson A."/>
            <person name="Galli G.L.J."/>
            <person name="Crossley D.A. 2nd"/>
            <person name="Rhen T."/>
        </authorList>
    </citation>
    <scope>NUCLEOTIDE SEQUENCE [LARGE SCALE GENOMIC DNA]</scope>
    <source>
        <strain evidence="1">KW</strain>
    </source>
</reference>
<dbReference type="EMBL" id="JAHGAV010008549">
    <property type="protein sequence ID" value="KAG6920395.1"/>
    <property type="molecule type" value="Genomic_DNA"/>
</dbReference>
<organism evidence="1 2">
    <name type="scientific">Chelydra serpentina</name>
    <name type="common">Snapping turtle</name>
    <name type="synonym">Testudo serpentina</name>
    <dbReference type="NCBI Taxonomy" id="8475"/>
    <lineage>
        <taxon>Eukaryota</taxon>
        <taxon>Metazoa</taxon>
        <taxon>Chordata</taxon>
        <taxon>Craniata</taxon>
        <taxon>Vertebrata</taxon>
        <taxon>Euteleostomi</taxon>
        <taxon>Archelosauria</taxon>
        <taxon>Testudinata</taxon>
        <taxon>Testudines</taxon>
        <taxon>Cryptodira</taxon>
        <taxon>Durocryptodira</taxon>
        <taxon>Americhelydia</taxon>
        <taxon>Chelydroidea</taxon>
        <taxon>Chelydridae</taxon>
        <taxon>Chelydra</taxon>
    </lineage>
</organism>
<comment type="caution">
    <text evidence="1">The sequence shown here is derived from an EMBL/GenBank/DDBJ whole genome shotgun (WGS) entry which is preliminary data.</text>
</comment>
<dbReference type="Gene3D" id="2.60.40.1940">
    <property type="match status" value="1"/>
</dbReference>
<proteinExistence type="predicted"/>
<gene>
    <name evidence="1" type="ORF">G0U57_020367</name>
</gene>
<name>A0A8T1RVI5_CHESE</name>
<protein>
    <submittedName>
        <fullName evidence="1">A.superbus venom factor 1-like</fullName>
    </submittedName>
</protein>
<accession>A0A8T1RVI5</accession>
<dbReference type="Proteomes" id="UP000765507">
    <property type="component" value="Unassembled WGS sequence"/>
</dbReference>
<evidence type="ECO:0000313" key="1">
    <source>
        <dbReference type="EMBL" id="KAG6920395.1"/>
    </source>
</evidence>
<keyword evidence="2" id="KW-1185">Reference proteome</keyword>
<sequence>MDDEKWSIPQSLKRVLIEDGDGEATLTRAMLQAQFPNLNELVG</sequence>